<sequence length="258" mass="30467">MRNDFKTLILYDLNKVDKIWSLSDPRKNNVLAEFILKAKTEFNIKNVGASGECASFFTNTIHLYNNSRNKPDEKFDIYNLEYEYWSKKASGENGYYCENYLKANSSPCNREGSFNFFIENLKELKKLIKNNTHSIKIDAYVGYYSQKEIELIAKYSDRLIVQAFGRNPETSFKYAKKNLEHVLNNNSTIKTSIVFSTRMDKMGYFFKFNDLEKSESLFFDEMNNYSINFKKNLNLDGFSYHTFSFLEKSVSYYSYRKN</sequence>
<dbReference type="OrthoDB" id="932463at2"/>
<dbReference type="EMBL" id="LSFM01000022">
    <property type="protein sequence ID" value="OBY64395.1"/>
    <property type="molecule type" value="Genomic_DNA"/>
</dbReference>
<proteinExistence type="predicted"/>
<dbReference type="KEGG" id="pob:LPB03_04105"/>
<name>A0A1B8TY71_9FLAO</name>
<keyword evidence="2" id="KW-1185">Reference proteome</keyword>
<reference evidence="2" key="1">
    <citation type="submission" date="2016-02" db="EMBL/GenBank/DDBJ databases">
        <authorList>
            <person name="Shin S.-K."/>
            <person name="Yi H."/>
            <person name="Kim E."/>
        </authorList>
    </citation>
    <scope>NUCLEOTIDE SEQUENCE [LARGE SCALE GENOMIC DNA]</scope>
    <source>
        <strain evidence="2">LPB0003</strain>
    </source>
</reference>
<organism evidence="1 2">
    <name type="scientific">Polaribacter vadi</name>
    <dbReference type="NCBI Taxonomy" id="1774273"/>
    <lineage>
        <taxon>Bacteria</taxon>
        <taxon>Pseudomonadati</taxon>
        <taxon>Bacteroidota</taxon>
        <taxon>Flavobacteriia</taxon>
        <taxon>Flavobacteriales</taxon>
        <taxon>Flavobacteriaceae</taxon>
    </lineage>
</organism>
<accession>A0A1B8TY71</accession>
<dbReference type="AlphaFoldDB" id="A0A1B8TY71"/>
<gene>
    <name evidence="1" type="ORF">LPB3_08390</name>
</gene>
<protein>
    <submittedName>
        <fullName evidence="1">Uncharacterized protein</fullName>
    </submittedName>
</protein>
<evidence type="ECO:0000313" key="1">
    <source>
        <dbReference type="EMBL" id="OBY64395.1"/>
    </source>
</evidence>
<dbReference type="RefSeq" id="WP_065319144.1">
    <property type="nucleotide sequence ID" value="NZ_CP150669.1"/>
</dbReference>
<evidence type="ECO:0000313" key="2">
    <source>
        <dbReference type="Proteomes" id="UP000092584"/>
    </source>
</evidence>
<comment type="caution">
    <text evidence="1">The sequence shown here is derived from an EMBL/GenBank/DDBJ whole genome shotgun (WGS) entry which is preliminary data.</text>
</comment>
<dbReference type="Proteomes" id="UP000092584">
    <property type="component" value="Unassembled WGS sequence"/>
</dbReference>